<dbReference type="Proteomes" id="UP000320184">
    <property type="component" value="Unassembled WGS sequence"/>
</dbReference>
<dbReference type="GO" id="GO:0006796">
    <property type="term" value="P:phosphate-containing compound metabolic process"/>
    <property type="evidence" value="ECO:0007669"/>
    <property type="project" value="InterPro"/>
</dbReference>
<comment type="cofactor">
    <cofactor evidence="1">
        <name>Mg(2+)</name>
        <dbReference type="ChEBI" id="CHEBI:18420"/>
    </cofactor>
</comment>
<dbReference type="Gene3D" id="3.90.80.10">
    <property type="entry name" value="Inorganic pyrophosphatase"/>
    <property type="match status" value="1"/>
</dbReference>
<dbReference type="EMBL" id="VBOT01000048">
    <property type="protein sequence ID" value="TMQ52028.1"/>
    <property type="molecule type" value="Genomic_DNA"/>
</dbReference>
<dbReference type="GO" id="GO:0000287">
    <property type="term" value="F:magnesium ion binding"/>
    <property type="evidence" value="ECO:0007669"/>
    <property type="project" value="InterPro"/>
</dbReference>
<comment type="caution">
    <text evidence="7">The sequence shown here is derived from an EMBL/GenBank/DDBJ whole genome shotgun (WGS) entry which is preliminary data.</text>
</comment>
<evidence type="ECO:0000256" key="3">
    <source>
        <dbReference type="ARBA" id="ARBA00022723"/>
    </source>
</evidence>
<dbReference type="InterPro" id="IPR008162">
    <property type="entry name" value="Pyrophosphatase"/>
</dbReference>
<organism evidence="7 8">
    <name type="scientific">Eiseniibacteriota bacterium</name>
    <dbReference type="NCBI Taxonomy" id="2212470"/>
    <lineage>
        <taxon>Bacteria</taxon>
        <taxon>Candidatus Eiseniibacteriota</taxon>
    </lineage>
</organism>
<dbReference type="Pfam" id="PF00719">
    <property type="entry name" value="Pyrophosphatase"/>
    <property type="match status" value="1"/>
</dbReference>
<evidence type="ECO:0000313" key="7">
    <source>
        <dbReference type="EMBL" id="TMQ52028.1"/>
    </source>
</evidence>
<evidence type="ECO:0000313" key="8">
    <source>
        <dbReference type="Proteomes" id="UP000320184"/>
    </source>
</evidence>
<evidence type="ECO:0000256" key="4">
    <source>
        <dbReference type="ARBA" id="ARBA00022801"/>
    </source>
</evidence>
<protein>
    <recommendedName>
        <fullName evidence="2">inorganic diphosphatase</fullName>
        <ecNumber evidence="2">3.6.1.1</ecNumber>
    </recommendedName>
</protein>
<dbReference type="PANTHER" id="PTHR10286">
    <property type="entry name" value="INORGANIC PYROPHOSPHATASE"/>
    <property type="match status" value="1"/>
</dbReference>
<proteinExistence type="predicted"/>
<keyword evidence="4" id="KW-0378">Hydrolase</keyword>
<keyword evidence="5" id="KW-0460">Magnesium</keyword>
<keyword evidence="3" id="KW-0479">Metal-binding</keyword>
<dbReference type="SUPFAM" id="SSF50324">
    <property type="entry name" value="Inorganic pyrophosphatase"/>
    <property type="match status" value="1"/>
</dbReference>
<feature type="compositionally biased region" description="Low complexity" evidence="6">
    <location>
        <begin position="187"/>
        <end position="204"/>
    </location>
</feature>
<name>A0A538SKX7_UNCEI</name>
<sequence>MTWMEWDRVGVRDRGSAAVNVIVETPAGSRSKFKYDERKGLFWLHKLLPIGAAFPFDFGFIPCTRVEDGDALDVLILGEEPTFTGCLITARVLGVIEAEQTERGKTIRNDRLIAAPETPKIRPAVKSIGDVPDRVLSQIEHFFVAYNRAEGRTFTPVGRRGPRVATKLIEQAARCYQDSLRSRGRAARGSARAARSSPGSSRGPVGRHSRS</sequence>
<dbReference type="AlphaFoldDB" id="A0A538SKX7"/>
<evidence type="ECO:0000256" key="2">
    <source>
        <dbReference type="ARBA" id="ARBA00012146"/>
    </source>
</evidence>
<dbReference type="GO" id="GO:0004427">
    <property type="term" value="F:inorganic diphosphate phosphatase activity"/>
    <property type="evidence" value="ECO:0007669"/>
    <property type="project" value="UniProtKB-EC"/>
</dbReference>
<accession>A0A538SKX7</accession>
<evidence type="ECO:0000256" key="6">
    <source>
        <dbReference type="SAM" id="MobiDB-lite"/>
    </source>
</evidence>
<dbReference type="EC" id="3.6.1.1" evidence="2"/>
<dbReference type="InterPro" id="IPR036649">
    <property type="entry name" value="Pyrophosphatase_sf"/>
</dbReference>
<dbReference type="GO" id="GO:0005737">
    <property type="term" value="C:cytoplasm"/>
    <property type="evidence" value="ECO:0007669"/>
    <property type="project" value="InterPro"/>
</dbReference>
<reference evidence="7 8" key="1">
    <citation type="journal article" date="2019" name="Nat. Microbiol.">
        <title>Mediterranean grassland soil C-N compound turnover is dependent on rainfall and depth, and is mediated by genomically divergent microorganisms.</title>
        <authorList>
            <person name="Diamond S."/>
            <person name="Andeer P.F."/>
            <person name="Li Z."/>
            <person name="Crits-Christoph A."/>
            <person name="Burstein D."/>
            <person name="Anantharaman K."/>
            <person name="Lane K.R."/>
            <person name="Thomas B.C."/>
            <person name="Pan C."/>
            <person name="Northen T.R."/>
            <person name="Banfield J.F."/>
        </authorList>
    </citation>
    <scope>NUCLEOTIDE SEQUENCE [LARGE SCALE GENOMIC DNA]</scope>
    <source>
        <strain evidence="7">WS_3</strain>
    </source>
</reference>
<evidence type="ECO:0000256" key="1">
    <source>
        <dbReference type="ARBA" id="ARBA00001946"/>
    </source>
</evidence>
<feature type="region of interest" description="Disordered" evidence="6">
    <location>
        <begin position="180"/>
        <end position="211"/>
    </location>
</feature>
<gene>
    <name evidence="7" type="ORF">E6K73_04090</name>
</gene>
<evidence type="ECO:0000256" key="5">
    <source>
        <dbReference type="ARBA" id="ARBA00022842"/>
    </source>
</evidence>